<dbReference type="Proteomes" id="UP000480929">
    <property type="component" value="Unassembled WGS sequence"/>
</dbReference>
<dbReference type="InterPro" id="IPR012893">
    <property type="entry name" value="HipA-like_C"/>
</dbReference>
<evidence type="ECO:0000313" key="4">
    <source>
        <dbReference type="EMBL" id="MSA90685.1"/>
    </source>
</evidence>
<evidence type="ECO:0000313" key="7">
    <source>
        <dbReference type="Proteomes" id="UP000480929"/>
    </source>
</evidence>
<keyword evidence="7" id="KW-1185">Reference proteome</keyword>
<proteinExistence type="predicted"/>
<dbReference type="Pfam" id="PF07804">
    <property type="entry name" value="HipA_C"/>
    <property type="match status" value="1"/>
</dbReference>
<organism evidence="4 6">
    <name type="scientific">Holdemania massiliensis</name>
    <dbReference type="NCBI Taxonomy" id="1468449"/>
    <lineage>
        <taxon>Bacteria</taxon>
        <taxon>Bacillati</taxon>
        <taxon>Bacillota</taxon>
        <taxon>Erysipelotrichia</taxon>
        <taxon>Erysipelotrichales</taxon>
        <taxon>Erysipelotrichaceae</taxon>
        <taxon>Holdemania</taxon>
    </lineage>
</organism>
<protein>
    <recommendedName>
        <fullName evidence="3">HipA-like C-terminal domain-containing protein</fullName>
    </recommendedName>
</protein>
<keyword evidence="2" id="KW-0418">Kinase</keyword>
<dbReference type="GO" id="GO:0016301">
    <property type="term" value="F:kinase activity"/>
    <property type="evidence" value="ECO:0007669"/>
    <property type="project" value="UniProtKB-KW"/>
</dbReference>
<dbReference type="AlphaFoldDB" id="A0A6N7SAM8"/>
<name>A0A6N7SAM8_9FIRM</name>
<gene>
    <name evidence="5" type="ORF">GKD88_14915</name>
    <name evidence="4" type="ORF">GKE08_15245</name>
</gene>
<evidence type="ECO:0000313" key="5">
    <source>
        <dbReference type="EMBL" id="MSC34415.1"/>
    </source>
</evidence>
<dbReference type="Proteomes" id="UP000433575">
    <property type="component" value="Unassembled WGS sequence"/>
</dbReference>
<evidence type="ECO:0000256" key="2">
    <source>
        <dbReference type="ARBA" id="ARBA00022777"/>
    </source>
</evidence>
<dbReference type="EMBL" id="WKPJ01000032">
    <property type="protein sequence ID" value="MSA90685.1"/>
    <property type="molecule type" value="Genomic_DNA"/>
</dbReference>
<evidence type="ECO:0000259" key="3">
    <source>
        <dbReference type="Pfam" id="PF07804"/>
    </source>
</evidence>
<evidence type="ECO:0000256" key="1">
    <source>
        <dbReference type="ARBA" id="ARBA00022679"/>
    </source>
</evidence>
<dbReference type="OrthoDB" id="9805913at2"/>
<feature type="domain" description="HipA-like C-terminal" evidence="3">
    <location>
        <begin position="13"/>
        <end position="101"/>
    </location>
</feature>
<comment type="caution">
    <text evidence="4">The sequence shown here is derived from an EMBL/GenBank/DDBJ whole genome shotgun (WGS) entry which is preliminary data.</text>
</comment>
<reference evidence="6 7" key="1">
    <citation type="journal article" date="2019" name="Nat. Med.">
        <title>A library of human gut bacterial isolates paired with longitudinal multiomics data enables mechanistic microbiome research.</title>
        <authorList>
            <person name="Poyet M."/>
            <person name="Groussin M."/>
            <person name="Gibbons S.M."/>
            <person name="Avila-Pacheco J."/>
            <person name="Jiang X."/>
            <person name="Kearney S.M."/>
            <person name="Perrotta A.R."/>
            <person name="Berdy B."/>
            <person name="Zhao S."/>
            <person name="Lieberman T.D."/>
            <person name="Swanson P.K."/>
            <person name="Smith M."/>
            <person name="Roesemann S."/>
            <person name="Alexander J.E."/>
            <person name="Rich S.A."/>
            <person name="Livny J."/>
            <person name="Vlamakis H."/>
            <person name="Clish C."/>
            <person name="Bullock K."/>
            <person name="Deik A."/>
            <person name="Scott J."/>
            <person name="Pierce K.A."/>
            <person name="Xavier R.J."/>
            <person name="Alm E.J."/>
        </authorList>
    </citation>
    <scope>NUCLEOTIDE SEQUENCE [LARGE SCALE GENOMIC DNA]</scope>
    <source>
        <strain evidence="4 6">BIOML-A4</strain>
        <strain evidence="5 7">BIOML-A5</strain>
    </source>
</reference>
<dbReference type="EMBL" id="WKPI01000034">
    <property type="protein sequence ID" value="MSC34415.1"/>
    <property type="molecule type" value="Genomic_DNA"/>
</dbReference>
<accession>A0A6N7SAM8</accession>
<sequence length="126" mass="14391">MCPDFRQNRTTVKIMFNTAVSNTGDPLRDHDFSLTNKGWRLSPLFDVNPVPYVDCLSLNITEYDNALDPTLAFEAAPQFDLTRKAAEKYAETICDTVQRNWIYWAEHAGLGRSAIEMMRPAFSLKL</sequence>
<evidence type="ECO:0000313" key="6">
    <source>
        <dbReference type="Proteomes" id="UP000433575"/>
    </source>
</evidence>
<keyword evidence="1" id="KW-0808">Transferase</keyword>